<sequence length="54" mass="6151">MKKQKTQKPLAEEWDLSEGMGILPSDISLTQNIGCVSERIKKPSQDRHKKENKA</sequence>
<dbReference type="RefSeq" id="WP_175454229.1">
    <property type="nucleotide sequence ID" value="NZ_FMXE01000016.1"/>
</dbReference>
<evidence type="ECO:0000313" key="2">
    <source>
        <dbReference type="Proteomes" id="UP000198756"/>
    </source>
</evidence>
<keyword evidence="2" id="KW-1185">Reference proteome</keyword>
<proteinExistence type="predicted"/>
<accession>A0A1G5YFK9</accession>
<name>A0A1G5YFK9_9BACT</name>
<gene>
    <name evidence="1" type="ORF">SAMN03080617_02514</name>
</gene>
<protein>
    <submittedName>
        <fullName evidence="1">Uncharacterized protein</fullName>
    </submittedName>
</protein>
<dbReference type="STRING" id="279824.SAMN03080617_02514"/>
<evidence type="ECO:0000313" key="1">
    <source>
        <dbReference type="EMBL" id="SDA81343.1"/>
    </source>
</evidence>
<dbReference type="Proteomes" id="UP000198756">
    <property type="component" value="Unassembled WGS sequence"/>
</dbReference>
<dbReference type="AlphaFoldDB" id="A0A1G5YFK9"/>
<dbReference type="EMBL" id="FMXE01000016">
    <property type="protein sequence ID" value="SDA81343.1"/>
    <property type="molecule type" value="Genomic_DNA"/>
</dbReference>
<organism evidence="1 2">
    <name type="scientific">Algoriphagus alkaliphilus</name>
    <dbReference type="NCBI Taxonomy" id="279824"/>
    <lineage>
        <taxon>Bacteria</taxon>
        <taxon>Pseudomonadati</taxon>
        <taxon>Bacteroidota</taxon>
        <taxon>Cytophagia</taxon>
        <taxon>Cytophagales</taxon>
        <taxon>Cyclobacteriaceae</taxon>
        <taxon>Algoriphagus</taxon>
    </lineage>
</organism>
<reference evidence="2" key="1">
    <citation type="submission" date="2016-10" db="EMBL/GenBank/DDBJ databases">
        <authorList>
            <person name="Varghese N."/>
            <person name="Submissions S."/>
        </authorList>
    </citation>
    <scope>NUCLEOTIDE SEQUENCE [LARGE SCALE GENOMIC DNA]</scope>
    <source>
        <strain evidence="2">DSM 22703</strain>
    </source>
</reference>